<gene>
    <name evidence="7" type="primary">efp</name>
    <name evidence="12" type="ORF">B6A10_14185</name>
</gene>
<dbReference type="InterPro" id="IPR020599">
    <property type="entry name" value="Transl_elong_fac_P/YeiP"/>
</dbReference>
<evidence type="ECO:0000256" key="4">
    <source>
        <dbReference type="ARBA" id="ARBA00022490"/>
    </source>
</evidence>
<comment type="subcellular location">
    <subcellularLocation>
        <location evidence="1 7">Cytoplasm</location>
    </subcellularLocation>
</comment>
<proteinExistence type="inferred from homology"/>
<evidence type="ECO:0000259" key="10">
    <source>
        <dbReference type="SMART" id="SM00841"/>
    </source>
</evidence>
<evidence type="ECO:0000256" key="7">
    <source>
        <dbReference type="HAMAP-Rule" id="MF_00141"/>
    </source>
</evidence>
<dbReference type="RefSeq" id="WP_026713606.1">
    <property type="nucleotide sequence ID" value="NZ_NASZ01000025.1"/>
</dbReference>
<dbReference type="InterPro" id="IPR008991">
    <property type="entry name" value="Translation_prot_SH3-like_sf"/>
</dbReference>
<evidence type="ECO:0000256" key="9">
    <source>
        <dbReference type="RuleBase" id="RU004389"/>
    </source>
</evidence>
<accession>A0ABR7UU40</accession>
<dbReference type="CDD" id="cd04470">
    <property type="entry name" value="S1_EF-P_repeat_1"/>
    <property type="match status" value="1"/>
</dbReference>
<protein>
    <recommendedName>
        <fullName evidence="7 8">Elongation factor P</fullName>
        <shortName evidence="7">EF-P</shortName>
    </recommendedName>
</protein>
<dbReference type="InterPro" id="IPR012340">
    <property type="entry name" value="NA-bd_OB-fold"/>
</dbReference>
<keyword evidence="13" id="KW-1185">Reference proteome</keyword>
<dbReference type="Gene3D" id="2.40.50.140">
    <property type="entry name" value="Nucleic acid-binding proteins"/>
    <property type="match status" value="2"/>
</dbReference>
<dbReference type="PROSITE" id="PS01275">
    <property type="entry name" value="EFP"/>
    <property type="match status" value="1"/>
</dbReference>
<dbReference type="Gene3D" id="2.30.30.30">
    <property type="match status" value="1"/>
</dbReference>
<evidence type="ECO:0000313" key="13">
    <source>
        <dbReference type="Proteomes" id="UP000661715"/>
    </source>
</evidence>
<evidence type="ECO:0000256" key="5">
    <source>
        <dbReference type="ARBA" id="ARBA00022768"/>
    </source>
</evidence>
<evidence type="ECO:0000256" key="8">
    <source>
        <dbReference type="NCBIfam" id="TIGR00038"/>
    </source>
</evidence>
<dbReference type="SUPFAM" id="SSF50249">
    <property type="entry name" value="Nucleic acid-binding proteins"/>
    <property type="match status" value="2"/>
</dbReference>
<evidence type="ECO:0000256" key="6">
    <source>
        <dbReference type="ARBA" id="ARBA00022917"/>
    </source>
</evidence>
<dbReference type="PIRSF" id="PIRSF005901">
    <property type="entry name" value="EF-P"/>
    <property type="match status" value="1"/>
</dbReference>
<keyword evidence="6 7" id="KW-0648">Protein biosynthesis</keyword>
<dbReference type="SMART" id="SM01185">
    <property type="entry name" value="EFP"/>
    <property type="match status" value="1"/>
</dbReference>
<dbReference type="Pfam" id="PF09285">
    <property type="entry name" value="Elong-fact-P_C"/>
    <property type="match status" value="1"/>
</dbReference>
<keyword evidence="5 7" id="KW-0251">Elongation factor</keyword>
<dbReference type="Pfam" id="PF01132">
    <property type="entry name" value="EFP"/>
    <property type="match status" value="1"/>
</dbReference>
<dbReference type="SUPFAM" id="SSF50104">
    <property type="entry name" value="Translation proteins SH3-like domain"/>
    <property type="match status" value="1"/>
</dbReference>
<evidence type="ECO:0000256" key="2">
    <source>
        <dbReference type="ARBA" id="ARBA00004815"/>
    </source>
</evidence>
<dbReference type="InterPro" id="IPR014722">
    <property type="entry name" value="Rib_uL2_dom2"/>
</dbReference>
<dbReference type="InterPro" id="IPR013852">
    <property type="entry name" value="Transl_elong_P/YeiP_CS"/>
</dbReference>
<dbReference type="HAMAP" id="MF_00141">
    <property type="entry name" value="EF_P"/>
    <property type="match status" value="1"/>
</dbReference>
<keyword evidence="4 7" id="KW-0963">Cytoplasm</keyword>
<dbReference type="NCBIfam" id="TIGR00038">
    <property type="entry name" value="efp"/>
    <property type="match status" value="1"/>
</dbReference>
<dbReference type="PANTHER" id="PTHR30053:SF12">
    <property type="entry name" value="ELONGATION FACTOR P (EF-P) FAMILY PROTEIN"/>
    <property type="match status" value="1"/>
</dbReference>
<dbReference type="GO" id="GO:0003746">
    <property type="term" value="F:translation elongation factor activity"/>
    <property type="evidence" value="ECO:0007669"/>
    <property type="project" value="UniProtKB-KW"/>
</dbReference>
<comment type="caution">
    <text evidence="12">The sequence shown here is derived from an EMBL/GenBank/DDBJ whole genome shotgun (WGS) entry which is preliminary data.</text>
</comment>
<comment type="similarity">
    <text evidence="3 7 9">Belongs to the elongation factor P family.</text>
</comment>
<comment type="pathway">
    <text evidence="2 7">Protein biosynthesis; polypeptide chain elongation.</text>
</comment>
<dbReference type="Proteomes" id="UP000661715">
    <property type="component" value="Unassembled WGS sequence"/>
</dbReference>
<name>A0ABR7UU40_9FLAO</name>
<dbReference type="Pfam" id="PF08207">
    <property type="entry name" value="EFP_N"/>
    <property type="match status" value="1"/>
</dbReference>
<dbReference type="NCBIfam" id="NF001810">
    <property type="entry name" value="PRK00529.1"/>
    <property type="match status" value="1"/>
</dbReference>
<dbReference type="PANTHER" id="PTHR30053">
    <property type="entry name" value="ELONGATION FACTOR P"/>
    <property type="match status" value="1"/>
</dbReference>
<dbReference type="InterPro" id="IPR015365">
    <property type="entry name" value="Elong-fact-P_C"/>
</dbReference>
<reference evidence="12 13" key="1">
    <citation type="journal article" date="2020" name="Microbiol. Res.">
        <title>Flavobacterium pokkalii sp. nov., a novel plant growth promoting native rhizobacteria isolated from pokkali rice grown in coastal saline affected agricultural regions of southern India, Kerala.</title>
        <authorList>
            <person name="Menon R.R."/>
            <person name="Kumari S."/>
            <person name="Viver T."/>
            <person name="Rameshkumar N."/>
        </authorList>
    </citation>
    <scope>NUCLEOTIDE SEQUENCE [LARGE SCALE GENOMIC DNA]</scope>
    <source>
        <strain evidence="12 13">L1I52</strain>
    </source>
</reference>
<dbReference type="InterPro" id="IPR013185">
    <property type="entry name" value="Transl_elong_KOW-like"/>
</dbReference>
<evidence type="ECO:0000313" key="12">
    <source>
        <dbReference type="EMBL" id="MBD0726325.1"/>
    </source>
</evidence>
<evidence type="ECO:0000259" key="11">
    <source>
        <dbReference type="SMART" id="SM01185"/>
    </source>
</evidence>
<sequence>MASTSDIRNGLCIKFNHDIYKIVEFLHVKPGKGPAFVRTKLKSLTTGKVLDNTFSAGHKIEDVRVETHTYQYLYAEGDQFHFMNNESFEQITLNKNILDAPDLLKEGTNVMVQINTETDLPLSVDMPASIILEVTYAEPGVKGNTATNATKPATVETGATVNVPLFINEGDKIKIDTASGSYMERVKE</sequence>
<dbReference type="SMART" id="SM00841">
    <property type="entry name" value="Elong-fact-P_C"/>
    <property type="match status" value="1"/>
</dbReference>
<feature type="domain" description="Translation elongation factor P/YeiP central" evidence="11">
    <location>
        <begin position="67"/>
        <end position="122"/>
    </location>
</feature>
<evidence type="ECO:0000256" key="1">
    <source>
        <dbReference type="ARBA" id="ARBA00004496"/>
    </source>
</evidence>
<feature type="domain" description="Elongation factor P C-terminal" evidence="10">
    <location>
        <begin position="130"/>
        <end position="185"/>
    </location>
</feature>
<organism evidence="12 13">
    <name type="scientific">Flavobacterium pokkalii</name>
    <dbReference type="NCBI Taxonomy" id="1940408"/>
    <lineage>
        <taxon>Bacteria</taxon>
        <taxon>Pseudomonadati</taxon>
        <taxon>Bacteroidota</taxon>
        <taxon>Flavobacteriia</taxon>
        <taxon>Flavobacteriales</taxon>
        <taxon>Flavobacteriaceae</taxon>
        <taxon>Flavobacterium</taxon>
    </lineage>
</organism>
<dbReference type="CDD" id="cd05794">
    <property type="entry name" value="S1_EF-P_repeat_2"/>
    <property type="match status" value="1"/>
</dbReference>
<comment type="function">
    <text evidence="7">Involved in peptide bond synthesis. Stimulates efficient translation and peptide-bond synthesis on native or reconstituted 70S ribosomes in vitro. Probably functions indirectly by altering the affinity of the ribosome for aminoacyl-tRNA, thus increasing their reactivity as acceptors for peptidyl transferase.</text>
</comment>
<dbReference type="InterPro" id="IPR001059">
    <property type="entry name" value="Transl_elong_P/YeiP_cen"/>
</dbReference>
<evidence type="ECO:0000256" key="3">
    <source>
        <dbReference type="ARBA" id="ARBA00009479"/>
    </source>
</evidence>
<dbReference type="EMBL" id="NASZ01000025">
    <property type="protein sequence ID" value="MBD0726325.1"/>
    <property type="molecule type" value="Genomic_DNA"/>
</dbReference>
<dbReference type="InterPro" id="IPR011768">
    <property type="entry name" value="Transl_elongation_fac_P"/>
</dbReference>